<gene>
    <name evidence="7" type="ORF">CLV90_2969</name>
</gene>
<dbReference type="PANTHER" id="PTHR30086">
    <property type="entry name" value="ARGININE EXPORTER PROTEIN ARGO"/>
    <property type="match status" value="1"/>
</dbReference>
<protein>
    <submittedName>
        <fullName evidence="7">Threonine/homoserine/homoserine lactone efflux protein</fullName>
    </submittedName>
</protein>
<keyword evidence="8" id="KW-1185">Reference proteome</keyword>
<keyword evidence="3 6" id="KW-0812">Transmembrane</keyword>
<keyword evidence="4 6" id="KW-1133">Transmembrane helix</keyword>
<dbReference type="RefSeq" id="WP_133688219.1">
    <property type="nucleotide sequence ID" value="NZ_SOAY01000012.1"/>
</dbReference>
<dbReference type="Proteomes" id="UP000294749">
    <property type="component" value="Unassembled WGS sequence"/>
</dbReference>
<comment type="subcellular location">
    <subcellularLocation>
        <location evidence="1">Cell membrane</location>
        <topology evidence="1">Multi-pass membrane protein</topology>
    </subcellularLocation>
</comment>
<comment type="caution">
    <text evidence="7">The sequence shown here is derived from an EMBL/GenBank/DDBJ whole genome shotgun (WGS) entry which is preliminary data.</text>
</comment>
<evidence type="ECO:0000313" key="8">
    <source>
        <dbReference type="Proteomes" id="UP000294749"/>
    </source>
</evidence>
<proteinExistence type="predicted"/>
<sequence>MGIENFITFMITALLFVMTPGLDTIFILNKSIGQGRKSGVYASLGINTGVITHTLLAALGLSVVLASSPYAFLIIKYSGAFYLLFLGITSLRKRGGSFQIQEEINGIQNSKKDFLSGFLTNTLNPKVALFFIAFFPQFITPTQINNPVPYLLLGFTYALIGIAWCILIALFASGFSLKIKNNPNAGIWLNKIGAVVFILMGLKIAFT</sequence>
<reference evidence="7 8" key="1">
    <citation type="submission" date="2019-03" db="EMBL/GenBank/DDBJ databases">
        <title>Genomic Encyclopedia of Archaeal and Bacterial Type Strains, Phase II (KMG-II): from individual species to whole genera.</title>
        <authorList>
            <person name="Goeker M."/>
        </authorList>
    </citation>
    <scope>NUCLEOTIDE SEQUENCE [LARGE SCALE GENOMIC DNA]</scope>
    <source>
        <strain evidence="7 8">DSM 25233</strain>
    </source>
</reference>
<dbReference type="GO" id="GO:0015171">
    <property type="term" value="F:amino acid transmembrane transporter activity"/>
    <property type="evidence" value="ECO:0007669"/>
    <property type="project" value="TreeGrafter"/>
</dbReference>
<dbReference type="OrthoDB" id="9784202at2"/>
<evidence type="ECO:0000256" key="5">
    <source>
        <dbReference type="ARBA" id="ARBA00023136"/>
    </source>
</evidence>
<evidence type="ECO:0000256" key="2">
    <source>
        <dbReference type="ARBA" id="ARBA00022475"/>
    </source>
</evidence>
<dbReference type="InterPro" id="IPR001123">
    <property type="entry name" value="LeuE-type"/>
</dbReference>
<feature type="transmembrane region" description="Helical" evidence="6">
    <location>
        <begin position="6"/>
        <end position="28"/>
    </location>
</feature>
<feature type="transmembrane region" description="Helical" evidence="6">
    <location>
        <begin position="150"/>
        <end position="175"/>
    </location>
</feature>
<dbReference type="AlphaFoldDB" id="A0A4R7JZZ2"/>
<feature type="transmembrane region" description="Helical" evidence="6">
    <location>
        <begin position="70"/>
        <end position="91"/>
    </location>
</feature>
<keyword evidence="2" id="KW-1003">Cell membrane</keyword>
<dbReference type="PIRSF" id="PIRSF006324">
    <property type="entry name" value="LeuE"/>
    <property type="match status" value="1"/>
</dbReference>
<feature type="transmembrane region" description="Helical" evidence="6">
    <location>
        <begin position="40"/>
        <end position="64"/>
    </location>
</feature>
<evidence type="ECO:0000256" key="3">
    <source>
        <dbReference type="ARBA" id="ARBA00022692"/>
    </source>
</evidence>
<feature type="transmembrane region" description="Helical" evidence="6">
    <location>
        <begin position="127"/>
        <end position="144"/>
    </location>
</feature>
<dbReference type="PANTHER" id="PTHR30086:SF20">
    <property type="entry name" value="ARGININE EXPORTER PROTEIN ARGO-RELATED"/>
    <property type="match status" value="1"/>
</dbReference>
<evidence type="ECO:0000313" key="7">
    <source>
        <dbReference type="EMBL" id="TDT43845.1"/>
    </source>
</evidence>
<evidence type="ECO:0000256" key="6">
    <source>
        <dbReference type="SAM" id="Phobius"/>
    </source>
</evidence>
<dbReference type="EMBL" id="SOAY01000012">
    <property type="protein sequence ID" value="TDT43845.1"/>
    <property type="molecule type" value="Genomic_DNA"/>
</dbReference>
<evidence type="ECO:0000256" key="1">
    <source>
        <dbReference type="ARBA" id="ARBA00004651"/>
    </source>
</evidence>
<name>A0A4R7JZZ2_9FLAO</name>
<feature type="transmembrane region" description="Helical" evidence="6">
    <location>
        <begin position="187"/>
        <end position="206"/>
    </location>
</feature>
<dbReference type="Pfam" id="PF01810">
    <property type="entry name" value="LysE"/>
    <property type="match status" value="1"/>
</dbReference>
<organism evidence="7 8">
    <name type="scientific">Maribacter spongiicola</name>
    <dbReference type="NCBI Taxonomy" id="1206753"/>
    <lineage>
        <taxon>Bacteria</taxon>
        <taxon>Pseudomonadati</taxon>
        <taxon>Bacteroidota</taxon>
        <taxon>Flavobacteriia</taxon>
        <taxon>Flavobacteriales</taxon>
        <taxon>Flavobacteriaceae</taxon>
        <taxon>Maribacter</taxon>
    </lineage>
</organism>
<dbReference type="GO" id="GO:0005886">
    <property type="term" value="C:plasma membrane"/>
    <property type="evidence" value="ECO:0007669"/>
    <property type="project" value="UniProtKB-SubCell"/>
</dbReference>
<evidence type="ECO:0000256" key="4">
    <source>
        <dbReference type="ARBA" id="ARBA00022989"/>
    </source>
</evidence>
<accession>A0A4R7JZZ2</accession>
<keyword evidence="5 6" id="KW-0472">Membrane</keyword>